<feature type="region of interest" description="Disordered" evidence="3">
    <location>
        <begin position="321"/>
        <end position="360"/>
    </location>
</feature>
<name>A0A6T8P3H6_HEMAN</name>
<dbReference type="SUPFAM" id="SSF144000">
    <property type="entry name" value="Oxysterol-binding protein-like"/>
    <property type="match status" value="1"/>
</dbReference>
<dbReference type="EMBL" id="HBFX01053033">
    <property type="protein sequence ID" value="CAD8980931.1"/>
    <property type="molecule type" value="Transcribed_RNA"/>
</dbReference>
<sequence>MASDSDVKLGEEPEYEEKLDEAPKSILLGMMRQLKSGMDLSRVTLPTFILEPRSFLEKCSDFMAHGSIILDLAKISDPHQRFLCVCKWYLAGWYNKPPGVKKPYNPILGEVFRCRWEHGDKGTTHYVAEQVSHHPPISAFHFVNRKAGWSLHAVIRPKSKFLGNSAASLMEGEGILVLHELGEEYHITFPSYYVRGLLLGTMRMEMAGDVKITCQKTGLEMNGTYKNKGYFSGENNSIEAKIAPIGTKDTIYKINGRWDRELTLEEKKTKSTRVLLDIAAEKSQSFHPLTIDQDSNQQVYESRRVWQHVSKAIRANNHDAAAVQKSKLEDGQRAGKKEREERGEEWVPRLFENPEGHTDHSSIKWRFKFQRSAPFQQGDVDEEAFDQEIRNLHQTHPGQLAVGRELAAELASQ</sequence>
<dbReference type="Gene3D" id="3.30.70.3490">
    <property type="match status" value="1"/>
</dbReference>
<dbReference type="PANTHER" id="PTHR10972">
    <property type="entry name" value="OXYSTEROL-BINDING PROTEIN-RELATED"/>
    <property type="match status" value="1"/>
</dbReference>
<accession>A0A6T8P3H6</accession>
<dbReference type="AlphaFoldDB" id="A0A6T8P3H6"/>
<dbReference type="InterPro" id="IPR000648">
    <property type="entry name" value="Oxysterol-bd"/>
</dbReference>
<dbReference type="InterPro" id="IPR018494">
    <property type="entry name" value="Oxysterol-bd_CS"/>
</dbReference>
<protein>
    <recommendedName>
        <fullName evidence="6">Oxysterol-binding protein</fullName>
    </recommendedName>
</protein>
<dbReference type="GO" id="GO:0016020">
    <property type="term" value="C:membrane"/>
    <property type="evidence" value="ECO:0007669"/>
    <property type="project" value="TreeGrafter"/>
</dbReference>
<dbReference type="Pfam" id="PF01237">
    <property type="entry name" value="Oxysterol_BP"/>
    <property type="match status" value="2"/>
</dbReference>
<evidence type="ECO:0000256" key="1">
    <source>
        <dbReference type="ARBA" id="ARBA00008842"/>
    </source>
</evidence>
<dbReference type="Gene3D" id="1.10.287.2720">
    <property type="match status" value="1"/>
</dbReference>
<dbReference type="PROSITE" id="PS01013">
    <property type="entry name" value="OSBP"/>
    <property type="match status" value="1"/>
</dbReference>
<proteinExistence type="inferred from homology"/>
<evidence type="ECO:0000313" key="5">
    <source>
        <dbReference type="EMBL" id="CAD8980931.1"/>
    </source>
</evidence>
<evidence type="ECO:0000313" key="4">
    <source>
        <dbReference type="EMBL" id="CAD8753542.1"/>
    </source>
</evidence>
<feature type="compositionally biased region" description="Basic and acidic residues" evidence="3">
    <location>
        <begin position="326"/>
        <end position="360"/>
    </location>
</feature>
<dbReference type="GO" id="GO:0032934">
    <property type="term" value="F:sterol binding"/>
    <property type="evidence" value="ECO:0007669"/>
    <property type="project" value="TreeGrafter"/>
</dbReference>
<dbReference type="Gene3D" id="2.40.160.120">
    <property type="match status" value="1"/>
</dbReference>
<evidence type="ECO:0000256" key="3">
    <source>
        <dbReference type="SAM" id="MobiDB-lite"/>
    </source>
</evidence>
<dbReference type="PANTHER" id="PTHR10972:SF102">
    <property type="entry name" value="OXYSTEROL-BINDING PROTEIN"/>
    <property type="match status" value="1"/>
</dbReference>
<evidence type="ECO:0008006" key="6">
    <source>
        <dbReference type="Google" id="ProtNLM"/>
    </source>
</evidence>
<dbReference type="GO" id="GO:0005829">
    <property type="term" value="C:cytosol"/>
    <property type="evidence" value="ECO:0007669"/>
    <property type="project" value="TreeGrafter"/>
</dbReference>
<comment type="similarity">
    <text evidence="1 2">Belongs to the OSBP family.</text>
</comment>
<dbReference type="FunFam" id="1.10.287.2720:FF:000001">
    <property type="entry name" value="Oxysterol-binding OBPalpha"/>
    <property type="match status" value="1"/>
</dbReference>
<dbReference type="EMBL" id="HBFK01033004">
    <property type="protein sequence ID" value="CAD8753542.1"/>
    <property type="molecule type" value="Transcribed_RNA"/>
</dbReference>
<evidence type="ECO:0000256" key="2">
    <source>
        <dbReference type="RuleBase" id="RU003844"/>
    </source>
</evidence>
<reference evidence="4" key="1">
    <citation type="submission" date="2021-01" db="EMBL/GenBank/DDBJ databases">
        <authorList>
            <person name="Corre E."/>
            <person name="Pelletier E."/>
            <person name="Niang G."/>
            <person name="Scheremetjew M."/>
            <person name="Finn R."/>
            <person name="Kale V."/>
            <person name="Holt S."/>
            <person name="Cochrane G."/>
            <person name="Meng A."/>
            <person name="Brown T."/>
            <person name="Cohen L."/>
        </authorList>
    </citation>
    <scope>NUCLEOTIDE SEQUENCE</scope>
    <source>
        <strain evidence="4">CCMP441</strain>
        <strain evidence="5">CCMP644</strain>
    </source>
</reference>
<organism evidence="4">
    <name type="scientific">Hemiselmis andersenii</name>
    <name type="common">Cryptophyte alga</name>
    <dbReference type="NCBI Taxonomy" id="464988"/>
    <lineage>
        <taxon>Eukaryota</taxon>
        <taxon>Cryptophyceae</taxon>
        <taxon>Cryptomonadales</taxon>
        <taxon>Hemiselmidaceae</taxon>
        <taxon>Hemiselmis</taxon>
    </lineage>
</organism>
<dbReference type="InterPro" id="IPR037239">
    <property type="entry name" value="OSBP_sf"/>
</dbReference>
<gene>
    <name evidence="5" type="ORF">HAND00432_LOCUS31941</name>
    <name evidence="4" type="ORF">HAND1043_LOCUS20048</name>
</gene>